<gene>
    <name evidence="2" type="ORF">UFOVP179_1</name>
</gene>
<evidence type="ECO:0000256" key="1">
    <source>
        <dbReference type="SAM" id="MobiDB-lite"/>
    </source>
</evidence>
<sequence>KTLHRVLMCEQKLSDDACKNIIRKIALKHKIELRLITTRLMSEEDKDDMRRGELPIEALNLHVEVWIKTGFPDYSHGLTQPMENPPVPVKAQRGEPY</sequence>
<proteinExistence type="predicted"/>
<name>A0A6J7WFN0_9CAUD</name>
<feature type="non-terminal residue" evidence="2">
    <location>
        <position position="1"/>
    </location>
</feature>
<protein>
    <submittedName>
        <fullName evidence="2">Uncharacterized protein</fullName>
    </submittedName>
</protein>
<feature type="region of interest" description="Disordered" evidence="1">
    <location>
        <begin position="77"/>
        <end position="97"/>
    </location>
</feature>
<dbReference type="EMBL" id="LR798228">
    <property type="protein sequence ID" value="CAB5207004.1"/>
    <property type="molecule type" value="Genomic_DNA"/>
</dbReference>
<evidence type="ECO:0000313" key="2">
    <source>
        <dbReference type="EMBL" id="CAB5207004.1"/>
    </source>
</evidence>
<accession>A0A6J7WFN0</accession>
<reference evidence="2" key="1">
    <citation type="submission" date="2020-05" db="EMBL/GenBank/DDBJ databases">
        <authorList>
            <person name="Chiriac C."/>
            <person name="Salcher M."/>
            <person name="Ghai R."/>
            <person name="Kavagutti S V."/>
        </authorList>
    </citation>
    <scope>NUCLEOTIDE SEQUENCE</scope>
</reference>
<organism evidence="2">
    <name type="scientific">uncultured Caudovirales phage</name>
    <dbReference type="NCBI Taxonomy" id="2100421"/>
    <lineage>
        <taxon>Viruses</taxon>
        <taxon>Duplodnaviria</taxon>
        <taxon>Heunggongvirae</taxon>
        <taxon>Uroviricota</taxon>
        <taxon>Caudoviricetes</taxon>
        <taxon>Peduoviridae</taxon>
        <taxon>Maltschvirus</taxon>
        <taxon>Maltschvirus maltsch</taxon>
    </lineage>
</organism>